<protein>
    <submittedName>
        <fullName evidence="2">Uncharacterized protein</fullName>
    </submittedName>
</protein>
<accession>A0A915J4U9</accession>
<keyword evidence="1" id="KW-1185">Reference proteome</keyword>
<dbReference type="Proteomes" id="UP000887565">
    <property type="component" value="Unplaced"/>
</dbReference>
<reference evidence="2" key="1">
    <citation type="submission" date="2022-11" db="UniProtKB">
        <authorList>
            <consortium name="WormBaseParasite"/>
        </authorList>
    </citation>
    <scope>IDENTIFICATION</scope>
</reference>
<dbReference type="AlphaFoldDB" id="A0A915J4U9"/>
<evidence type="ECO:0000313" key="2">
    <source>
        <dbReference type="WBParaSite" id="nRc.2.0.1.t21446-RA"/>
    </source>
</evidence>
<evidence type="ECO:0000313" key="1">
    <source>
        <dbReference type="Proteomes" id="UP000887565"/>
    </source>
</evidence>
<sequence>MCAHRNKVRGLDRKGWTLDNWAHSFLEIKMRMIEEKILKLLPRNGNRFIVISKNIIPGFFPKTKQTKNQETKALPTMQMMKTIED</sequence>
<organism evidence="1 2">
    <name type="scientific">Romanomermis culicivorax</name>
    <name type="common">Nematode worm</name>
    <dbReference type="NCBI Taxonomy" id="13658"/>
    <lineage>
        <taxon>Eukaryota</taxon>
        <taxon>Metazoa</taxon>
        <taxon>Ecdysozoa</taxon>
        <taxon>Nematoda</taxon>
        <taxon>Enoplea</taxon>
        <taxon>Dorylaimia</taxon>
        <taxon>Mermithida</taxon>
        <taxon>Mermithoidea</taxon>
        <taxon>Mermithidae</taxon>
        <taxon>Romanomermis</taxon>
    </lineage>
</organism>
<name>A0A915J4U9_ROMCU</name>
<proteinExistence type="predicted"/>
<dbReference type="WBParaSite" id="nRc.2.0.1.t21446-RA">
    <property type="protein sequence ID" value="nRc.2.0.1.t21446-RA"/>
    <property type="gene ID" value="nRc.2.0.1.g21446"/>
</dbReference>